<dbReference type="PIRSF" id="PIRSF015601">
    <property type="entry name" value="MTase_slr0722"/>
    <property type="match status" value="1"/>
</dbReference>
<evidence type="ECO:0000256" key="5">
    <source>
        <dbReference type="ARBA" id="ARBA00022552"/>
    </source>
</evidence>
<dbReference type="InterPro" id="IPR046886">
    <property type="entry name" value="RsmE_MTase_dom"/>
</dbReference>
<comment type="similarity">
    <text evidence="2">Belongs to the RNA methyltransferase RsmE family.</text>
</comment>
<dbReference type="Gene3D" id="3.40.1280.10">
    <property type="match status" value="1"/>
</dbReference>
<dbReference type="InterPro" id="IPR015947">
    <property type="entry name" value="PUA-like_sf"/>
</dbReference>
<dbReference type="SUPFAM" id="SSF88697">
    <property type="entry name" value="PUA domain-like"/>
    <property type="match status" value="1"/>
</dbReference>
<dbReference type="InterPro" id="IPR046887">
    <property type="entry name" value="RsmE_PUA-like"/>
</dbReference>
<comment type="subcellular location">
    <subcellularLocation>
        <location evidence="1">Cytoplasm</location>
    </subcellularLocation>
</comment>
<comment type="catalytic activity">
    <reaction evidence="10">
        <text>uridine(1498) in 16S rRNA + S-adenosyl-L-methionine = N(3)-methyluridine(1498) in 16S rRNA + S-adenosyl-L-homocysteine + H(+)</text>
        <dbReference type="Rhea" id="RHEA:42920"/>
        <dbReference type="Rhea" id="RHEA-COMP:10283"/>
        <dbReference type="Rhea" id="RHEA-COMP:10284"/>
        <dbReference type="ChEBI" id="CHEBI:15378"/>
        <dbReference type="ChEBI" id="CHEBI:57856"/>
        <dbReference type="ChEBI" id="CHEBI:59789"/>
        <dbReference type="ChEBI" id="CHEBI:65315"/>
        <dbReference type="ChEBI" id="CHEBI:74502"/>
        <dbReference type="EC" id="2.1.1.193"/>
    </reaction>
</comment>
<evidence type="ECO:0000256" key="1">
    <source>
        <dbReference type="ARBA" id="ARBA00004496"/>
    </source>
</evidence>
<keyword evidence="4" id="KW-0963">Cytoplasm</keyword>
<evidence type="ECO:0000256" key="10">
    <source>
        <dbReference type="ARBA" id="ARBA00047944"/>
    </source>
</evidence>
<sequence>MLTQFFVSDLPILVGQKYEFDSQDSNHAIKVLRIETGEIFRLSDGAGLWSDIIVEDVKKKSMAVRVLSTGYEEPLDVKFTVLQAIPKGDRLKEAVELMTEGGVDEIILWKSARTISRPDKVIEKLELTAREACKQSRRTRIPRLREAVTTNQVVPLLKNYDLVLIFHESATMKISEVVTQEKNVLLIIGPEGGITDEEIALFEKEGARIVVMGRPILRSAHAGLAALSAVNALLGVW</sequence>
<feature type="domain" description="Ribosomal RNA small subunit methyltransferase E PUA-like" evidence="12">
    <location>
        <begin position="21"/>
        <end position="66"/>
    </location>
</feature>
<evidence type="ECO:0000256" key="7">
    <source>
        <dbReference type="ARBA" id="ARBA00022679"/>
    </source>
</evidence>
<proteinExistence type="inferred from homology"/>
<dbReference type="PANTHER" id="PTHR30027">
    <property type="entry name" value="RIBOSOMAL RNA SMALL SUBUNIT METHYLTRANSFERASE E"/>
    <property type="match status" value="1"/>
</dbReference>
<evidence type="ECO:0000259" key="12">
    <source>
        <dbReference type="Pfam" id="PF20260"/>
    </source>
</evidence>
<dbReference type="CDD" id="cd18084">
    <property type="entry name" value="RsmE-like"/>
    <property type="match status" value="1"/>
</dbReference>
<dbReference type="NCBIfam" id="NF008693">
    <property type="entry name" value="PRK11713.2-3"/>
    <property type="match status" value="1"/>
</dbReference>
<dbReference type="Pfam" id="PF04452">
    <property type="entry name" value="Methyltrans_RNA"/>
    <property type="match status" value="1"/>
</dbReference>
<evidence type="ECO:0000259" key="11">
    <source>
        <dbReference type="Pfam" id="PF04452"/>
    </source>
</evidence>
<organism evidence="13">
    <name type="scientific">freshwater metagenome</name>
    <dbReference type="NCBI Taxonomy" id="449393"/>
    <lineage>
        <taxon>unclassified sequences</taxon>
        <taxon>metagenomes</taxon>
        <taxon>ecological metagenomes</taxon>
    </lineage>
</organism>
<reference evidence="13" key="1">
    <citation type="submission" date="2020-05" db="EMBL/GenBank/DDBJ databases">
        <authorList>
            <person name="Chiriac C."/>
            <person name="Salcher M."/>
            <person name="Ghai R."/>
            <person name="Kavagutti S V."/>
        </authorList>
    </citation>
    <scope>NUCLEOTIDE SEQUENCE</scope>
</reference>
<feature type="domain" description="Ribosomal RNA small subunit methyltransferase E methyltransferase" evidence="11">
    <location>
        <begin position="75"/>
        <end position="230"/>
    </location>
</feature>
<dbReference type="GO" id="GO:0070042">
    <property type="term" value="F:rRNA (uridine-N3-)-methyltransferase activity"/>
    <property type="evidence" value="ECO:0007669"/>
    <property type="project" value="TreeGrafter"/>
</dbReference>
<dbReference type="SUPFAM" id="SSF75217">
    <property type="entry name" value="alpha/beta knot"/>
    <property type="match status" value="1"/>
</dbReference>
<dbReference type="EMBL" id="CAFBSG010000020">
    <property type="protein sequence ID" value="CAB5240914.1"/>
    <property type="molecule type" value="Genomic_DNA"/>
</dbReference>
<comment type="function">
    <text evidence="9">Specifically methylates the N3 position of the uracil ring of uridine 1498 (m3U1498) in 16S rRNA. Acts on the fully assembled 30S ribosomal subunit.</text>
</comment>
<keyword evidence="5" id="KW-0698">rRNA processing</keyword>
<dbReference type="EC" id="2.1.1.193" evidence="3"/>
<protein>
    <recommendedName>
        <fullName evidence="3">16S rRNA (uracil(1498)-N(3))-methyltransferase</fullName>
        <ecNumber evidence="3">2.1.1.193</ecNumber>
    </recommendedName>
</protein>
<evidence type="ECO:0000256" key="9">
    <source>
        <dbReference type="ARBA" id="ARBA00025699"/>
    </source>
</evidence>
<dbReference type="NCBIfam" id="TIGR00046">
    <property type="entry name" value="RsmE family RNA methyltransferase"/>
    <property type="match status" value="1"/>
</dbReference>
<keyword evidence="7" id="KW-0808">Transferase</keyword>
<dbReference type="PANTHER" id="PTHR30027:SF3">
    <property type="entry name" value="16S RRNA (URACIL(1498)-N(3))-METHYLTRANSFERASE"/>
    <property type="match status" value="1"/>
</dbReference>
<dbReference type="GO" id="GO:0005737">
    <property type="term" value="C:cytoplasm"/>
    <property type="evidence" value="ECO:0007669"/>
    <property type="project" value="UniProtKB-SubCell"/>
</dbReference>
<dbReference type="InterPro" id="IPR006700">
    <property type="entry name" value="RsmE"/>
</dbReference>
<evidence type="ECO:0000256" key="2">
    <source>
        <dbReference type="ARBA" id="ARBA00005528"/>
    </source>
</evidence>
<evidence type="ECO:0000256" key="6">
    <source>
        <dbReference type="ARBA" id="ARBA00022603"/>
    </source>
</evidence>
<dbReference type="InterPro" id="IPR029028">
    <property type="entry name" value="Alpha/beta_knot_MTases"/>
</dbReference>
<dbReference type="InterPro" id="IPR029026">
    <property type="entry name" value="tRNA_m1G_MTases_N"/>
</dbReference>
<dbReference type="AlphaFoldDB" id="A0A6J7XU86"/>
<evidence type="ECO:0000256" key="3">
    <source>
        <dbReference type="ARBA" id="ARBA00012328"/>
    </source>
</evidence>
<keyword evidence="6" id="KW-0489">Methyltransferase</keyword>
<evidence type="ECO:0000256" key="4">
    <source>
        <dbReference type="ARBA" id="ARBA00022490"/>
    </source>
</evidence>
<evidence type="ECO:0000256" key="8">
    <source>
        <dbReference type="ARBA" id="ARBA00022691"/>
    </source>
</evidence>
<dbReference type="GO" id="GO:0070475">
    <property type="term" value="P:rRNA base methylation"/>
    <property type="evidence" value="ECO:0007669"/>
    <property type="project" value="TreeGrafter"/>
</dbReference>
<name>A0A6J7XU86_9ZZZZ</name>
<gene>
    <name evidence="13" type="ORF">UFOPK3554_01131</name>
</gene>
<accession>A0A6J7XU86</accession>
<evidence type="ECO:0000313" key="13">
    <source>
        <dbReference type="EMBL" id="CAB5240914.1"/>
    </source>
</evidence>
<keyword evidence="8" id="KW-0949">S-adenosyl-L-methionine</keyword>
<dbReference type="Pfam" id="PF20260">
    <property type="entry name" value="PUA_4"/>
    <property type="match status" value="1"/>
</dbReference>